<keyword evidence="6" id="KW-0131">Cell cycle</keyword>
<keyword evidence="13" id="KW-1185">Reference proteome</keyword>
<comment type="caution">
    <text evidence="12">The sequence shown here is derived from an EMBL/GenBank/DDBJ whole genome shotgun (WGS) entry which is preliminary data.</text>
</comment>
<keyword evidence="10" id="KW-0812">Transmembrane</keyword>
<evidence type="ECO:0000256" key="5">
    <source>
        <dbReference type="ARBA" id="ARBA00023136"/>
    </source>
</evidence>
<comment type="subunit">
    <text evidence="8">Homodimer. Forms long polymer filaments with other SOKs proteins polymers (e.g. SOK1, SOK2, SOK3 and SOK4) crucial for polar localization and biological activity. Binds to ANGUSTIFOLIA (AN).</text>
</comment>
<evidence type="ECO:0000256" key="9">
    <source>
        <dbReference type="SAM" id="MobiDB-lite"/>
    </source>
</evidence>
<evidence type="ECO:0000256" key="4">
    <source>
        <dbReference type="ARBA" id="ARBA00022618"/>
    </source>
</evidence>
<protein>
    <recommendedName>
        <fullName evidence="11">SOSEKI DIX-like domain-containing protein</fullName>
    </recommendedName>
</protein>
<keyword evidence="3" id="KW-1003">Cell membrane</keyword>
<dbReference type="InterPro" id="IPR021182">
    <property type="entry name" value="SOK_magnoliopsida"/>
</dbReference>
<dbReference type="EMBL" id="CM031810">
    <property type="protein sequence ID" value="KAG6665741.1"/>
    <property type="molecule type" value="Genomic_DNA"/>
</dbReference>
<sequence length="305" mass="34708">MAVDIRRTTVLCMPRQQWPDRESSPERTKIWFEPKPKNTVQKVPVIYYLSRNGQLEHPHFMEVPLISSPKGLYLQDVMNRLNFLRGQDMAKLYFLVFKTVNLLTFLAHFFLLKPWSYRNGFVWQDLSKNEVIYPCHGHEYILKGSQLLETSLSFRSYERASSSSSTSKISTETNSSSVDSNVPAILRKKNRSWSSFEDLREYQVYKAKTAAEFAEKAANAATQTEDHKERPRGKDIEEMGGSGETKPSAEESKSSLEKCSKINDNGSADLGNPTVEHGRLPSGRMKASTVLMQLIGCGSRRIKDL</sequence>
<evidence type="ECO:0000256" key="7">
    <source>
        <dbReference type="ARBA" id="ARBA00024211"/>
    </source>
</evidence>
<evidence type="ECO:0000256" key="8">
    <source>
        <dbReference type="ARBA" id="ARBA00046534"/>
    </source>
</evidence>
<evidence type="ECO:0000256" key="3">
    <source>
        <dbReference type="ARBA" id="ARBA00022475"/>
    </source>
</evidence>
<evidence type="ECO:0000256" key="6">
    <source>
        <dbReference type="ARBA" id="ARBA00023306"/>
    </source>
</evidence>
<feature type="region of interest" description="Disordered" evidence="9">
    <location>
        <begin position="216"/>
        <end position="283"/>
    </location>
</feature>
<feature type="compositionally biased region" description="Basic and acidic residues" evidence="9">
    <location>
        <begin position="224"/>
        <end position="237"/>
    </location>
</feature>
<dbReference type="InterPro" id="IPR048351">
    <property type="entry name" value="SOK_DIX"/>
</dbReference>
<evidence type="ECO:0000256" key="1">
    <source>
        <dbReference type="ARBA" id="ARBA00004413"/>
    </source>
</evidence>
<dbReference type="Pfam" id="PF06136">
    <property type="entry name" value="SOK"/>
    <property type="match status" value="1"/>
</dbReference>
<evidence type="ECO:0000313" key="13">
    <source>
        <dbReference type="Proteomes" id="UP000811609"/>
    </source>
</evidence>
<feature type="transmembrane region" description="Helical" evidence="10">
    <location>
        <begin position="92"/>
        <end position="112"/>
    </location>
</feature>
<proteinExistence type="inferred from homology"/>
<dbReference type="Proteomes" id="UP000811609">
    <property type="component" value="Chromosome 2"/>
</dbReference>
<gene>
    <name evidence="12" type="ORF">CIPAW_02G181200</name>
</gene>
<dbReference type="PIRSF" id="PIRSF031043">
    <property type="entry name" value="UCP031043"/>
    <property type="match status" value="1"/>
</dbReference>
<keyword evidence="4" id="KW-0132">Cell division</keyword>
<dbReference type="GO" id="GO:0051258">
    <property type="term" value="P:protein polymerization"/>
    <property type="evidence" value="ECO:0007669"/>
    <property type="project" value="UniProtKB-ARBA"/>
</dbReference>
<dbReference type="AlphaFoldDB" id="A0A8T1RIR2"/>
<feature type="domain" description="SOSEKI DIX-like" evidence="11">
    <location>
        <begin position="43"/>
        <end position="148"/>
    </location>
</feature>
<dbReference type="InterPro" id="IPR010369">
    <property type="entry name" value="SOK"/>
</dbReference>
<keyword evidence="5 10" id="KW-0472">Membrane</keyword>
<keyword evidence="10" id="KW-1133">Transmembrane helix</keyword>
<feature type="compositionally biased region" description="Basic and acidic residues" evidence="9">
    <location>
        <begin position="247"/>
        <end position="261"/>
    </location>
</feature>
<accession>A0A8T1RIR2</accession>
<comment type="subcellular location">
    <subcellularLocation>
        <location evidence="1">Cell membrane</location>
        <topology evidence="1">Peripheral membrane protein</topology>
        <orientation evidence="1">Cytoplasmic side</orientation>
    </subcellularLocation>
</comment>
<evidence type="ECO:0000313" key="12">
    <source>
        <dbReference type="EMBL" id="KAG6665741.1"/>
    </source>
</evidence>
<organism evidence="12 13">
    <name type="scientific">Carya illinoinensis</name>
    <name type="common">Pecan</name>
    <dbReference type="NCBI Taxonomy" id="32201"/>
    <lineage>
        <taxon>Eukaryota</taxon>
        <taxon>Viridiplantae</taxon>
        <taxon>Streptophyta</taxon>
        <taxon>Embryophyta</taxon>
        <taxon>Tracheophyta</taxon>
        <taxon>Spermatophyta</taxon>
        <taxon>Magnoliopsida</taxon>
        <taxon>eudicotyledons</taxon>
        <taxon>Gunneridae</taxon>
        <taxon>Pentapetalae</taxon>
        <taxon>rosids</taxon>
        <taxon>fabids</taxon>
        <taxon>Fagales</taxon>
        <taxon>Juglandaceae</taxon>
        <taxon>Carya</taxon>
    </lineage>
</organism>
<comment type="similarity">
    <text evidence="7">Belongs to the SOSEKI family.</text>
</comment>
<keyword evidence="2" id="KW-0217">Developmental protein</keyword>
<dbReference type="GO" id="GO:0051301">
    <property type="term" value="P:cell division"/>
    <property type="evidence" value="ECO:0007669"/>
    <property type="project" value="UniProtKB-KW"/>
</dbReference>
<reference evidence="12" key="1">
    <citation type="submission" date="2020-12" db="EMBL/GenBank/DDBJ databases">
        <title>WGS assembly of Carya illinoinensis cv. Pawnee.</title>
        <authorList>
            <person name="Platts A."/>
            <person name="Shu S."/>
            <person name="Wright S."/>
            <person name="Barry K."/>
            <person name="Edger P."/>
            <person name="Pires J.C."/>
            <person name="Schmutz J."/>
        </authorList>
    </citation>
    <scope>NUCLEOTIDE SEQUENCE</scope>
    <source>
        <tissue evidence="12">Leaf</tissue>
    </source>
</reference>
<name>A0A8T1RIR2_CARIL</name>
<evidence type="ECO:0000256" key="2">
    <source>
        <dbReference type="ARBA" id="ARBA00022473"/>
    </source>
</evidence>
<evidence type="ECO:0000259" key="11">
    <source>
        <dbReference type="Pfam" id="PF06136"/>
    </source>
</evidence>
<evidence type="ECO:0000256" key="10">
    <source>
        <dbReference type="SAM" id="Phobius"/>
    </source>
</evidence>
<dbReference type="PANTHER" id="PTHR31083:SF4">
    <property type="entry name" value="PROTEIN SOSEKI 4-RELATED"/>
    <property type="match status" value="1"/>
</dbReference>
<dbReference type="GO" id="GO:0005886">
    <property type="term" value="C:plasma membrane"/>
    <property type="evidence" value="ECO:0007669"/>
    <property type="project" value="UniProtKB-SubCell"/>
</dbReference>
<dbReference type="PANTHER" id="PTHR31083">
    <property type="entry name" value="UPSTREAM OF FLC PROTEIN (DUF966)"/>
    <property type="match status" value="1"/>
</dbReference>